<dbReference type="SUPFAM" id="SSF53850">
    <property type="entry name" value="Periplasmic binding protein-like II"/>
    <property type="match status" value="1"/>
</dbReference>
<evidence type="ECO:0000256" key="1">
    <source>
        <dbReference type="ARBA" id="ARBA00004418"/>
    </source>
</evidence>
<dbReference type="Gene3D" id="3.40.190.10">
    <property type="entry name" value="Periplasmic binding protein-like II"/>
    <property type="match status" value="2"/>
</dbReference>
<proteinExistence type="inferred from homology"/>
<gene>
    <name evidence="4" type="ORF">NC998_05420</name>
</gene>
<reference evidence="4 5" key="1">
    <citation type="submission" date="2022-04" db="EMBL/GenBank/DDBJ databases">
        <title>Positive selection, recombination, and allopatry shape intraspecific diversity of widespread and dominant cyanobacteria.</title>
        <authorList>
            <person name="Wei J."/>
            <person name="Shu W."/>
            <person name="Hu C."/>
        </authorList>
    </citation>
    <scope>NUCLEOTIDE SEQUENCE [LARGE SCALE GENOMIC DNA]</scope>
    <source>
        <strain evidence="4 5">GB2-A4</strain>
    </source>
</reference>
<keyword evidence="5" id="KW-1185">Reference proteome</keyword>
<organism evidence="4 5">
    <name type="scientific">Trichocoleus desertorum GB2-A4</name>
    <dbReference type="NCBI Taxonomy" id="2933944"/>
    <lineage>
        <taxon>Bacteria</taxon>
        <taxon>Bacillati</taxon>
        <taxon>Cyanobacteriota</taxon>
        <taxon>Cyanophyceae</taxon>
        <taxon>Leptolyngbyales</taxon>
        <taxon>Trichocoleusaceae</taxon>
        <taxon>Trichocoleus</taxon>
    </lineage>
</organism>
<dbReference type="EMBL" id="JAMPKM010000002">
    <property type="protein sequence ID" value="MEP0816530.1"/>
    <property type="molecule type" value="Genomic_DNA"/>
</dbReference>
<name>A0ABV0J5W4_9CYAN</name>
<evidence type="ECO:0000313" key="5">
    <source>
        <dbReference type="Proteomes" id="UP001464891"/>
    </source>
</evidence>
<evidence type="ECO:0000313" key="4">
    <source>
        <dbReference type="EMBL" id="MEP0816530.1"/>
    </source>
</evidence>
<sequence length="351" mass="38263">MSSLVALRFIQVISLRQVQAHFLKLLSLFLLSMLLCVACHSSTSVTPQSNQTPLKVGYSLWPGYFPMVIAQEKGFFAEQGVKVEPVYSENYLEPISNFSAGQTDGVTLAMGSLMGIIGQNPDIQMVMLTDQSAGSDALVVQPEITGAKDLKGKRIGAKLGDFGELFVRQLMEAHNLTSDDFTLVNMEGESVPARLQSGDIQAGHTWDPYATQAVRTGAHTLFTSKETPGLIPSGIVFHSSVIRDRPQELKAFMKAWFQAQDYWLTHPQEGAALIAQALKLKTADVSTAGVQLMTLPKNLKALTPGTTTESLYYTAQLYADFFIRTGGLSTAPEVEKLIVPSFVQALSQEQP</sequence>
<comment type="similarity">
    <text evidence="2">Belongs to the bacterial solute-binding protein SsuA/TauA family.</text>
</comment>
<dbReference type="PANTHER" id="PTHR30024">
    <property type="entry name" value="ALIPHATIC SULFONATES-BINDING PROTEIN-RELATED"/>
    <property type="match status" value="1"/>
</dbReference>
<dbReference type="PANTHER" id="PTHR30024:SF47">
    <property type="entry name" value="TAURINE-BINDING PERIPLASMIC PROTEIN"/>
    <property type="match status" value="1"/>
</dbReference>
<dbReference type="Proteomes" id="UP001464891">
    <property type="component" value="Unassembled WGS sequence"/>
</dbReference>
<accession>A0ABV0J5W4</accession>
<evidence type="ECO:0000256" key="3">
    <source>
        <dbReference type="ARBA" id="ARBA00022729"/>
    </source>
</evidence>
<dbReference type="RefSeq" id="WP_190433944.1">
    <property type="nucleotide sequence ID" value="NZ_JAMPKM010000002.1"/>
</dbReference>
<comment type="caution">
    <text evidence="4">The sequence shown here is derived from an EMBL/GenBank/DDBJ whole genome shotgun (WGS) entry which is preliminary data.</text>
</comment>
<protein>
    <submittedName>
        <fullName evidence="4">ABC transporter substrate-binding protein</fullName>
    </submittedName>
</protein>
<keyword evidence="3" id="KW-0732">Signal</keyword>
<dbReference type="Pfam" id="PF13379">
    <property type="entry name" value="NMT1_2"/>
    <property type="match status" value="1"/>
</dbReference>
<comment type="subcellular location">
    <subcellularLocation>
        <location evidence="1">Periplasm</location>
    </subcellularLocation>
</comment>
<evidence type="ECO:0000256" key="2">
    <source>
        <dbReference type="ARBA" id="ARBA00010742"/>
    </source>
</evidence>